<accession>A0AAN6LPH8</accession>
<evidence type="ECO:0000313" key="2">
    <source>
        <dbReference type="Proteomes" id="UP001280581"/>
    </source>
</evidence>
<name>A0AAN6LPH8_9PLEO</name>
<organism evidence="1 2">
    <name type="scientific">Pseudopithomyces chartarum</name>
    <dbReference type="NCBI Taxonomy" id="1892770"/>
    <lineage>
        <taxon>Eukaryota</taxon>
        <taxon>Fungi</taxon>
        <taxon>Dikarya</taxon>
        <taxon>Ascomycota</taxon>
        <taxon>Pezizomycotina</taxon>
        <taxon>Dothideomycetes</taxon>
        <taxon>Pleosporomycetidae</taxon>
        <taxon>Pleosporales</taxon>
        <taxon>Massarineae</taxon>
        <taxon>Didymosphaeriaceae</taxon>
        <taxon>Pseudopithomyces</taxon>
    </lineage>
</organism>
<proteinExistence type="predicted"/>
<keyword evidence="2" id="KW-1185">Reference proteome</keyword>
<dbReference type="EMBL" id="WVTA01000017">
    <property type="protein sequence ID" value="KAK3201086.1"/>
    <property type="molecule type" value="Genomic_DNA"/>
</dbReference>
<protein>
    <submittedName>
        <fullName evidence="1">Uncharacterized protein</fullName>
    </submittedName>
</protein>
<gene>
    <name evidence="1" type="ORF">GRF29_213g1007580</name>
</gene>
<dbReference type="AlphaFoldDB" id="A0AAN6LPH8"/>
<reference evidence="1 2" key="1">
    <citation type="submission" date="2021-02" db="EMBL/GenBank/DDBJ databases">
        <title>Genome assembly of Pseudopithomyces chartarum.</title>
        <authorList>
            <person name="Jauregui R."/>
            <person name="Singh J."/>
            <person name="Voisey C."/>
        </authorList>
    </citation>
    <scope>NUCLEOTIDE SEQUENCE [LARGE SCALE GENOMIC DNA]</scope>
    <source>
        <strain evidence="1 2">AGR01</strain>
    </source>
</reference>
<sequence>MGPESIPHMLEKSVEGLALLGLSAALSEVYVEEVAAEVLHELLLHLKPPHELTPSLPSWSKIVKGCAGTLAKTKFGIMAEMFMSFHPSETSLFPTRKADEHDENHDKWRSRSHAKDIAKALLTLGEISCGKLQSVTIIGGGDSGFLAAVAEWLFDMKIVIVGNDGKKLYGNSAPGSTVQARFEFRDRMDESHCQYTEIEAFQYPTKTVHLRDVSDILYANDSNEEMKVSGRLPWSRCLSSAYGYAFQTLMDHKENFSRVLGCAGRIFRAVATAEQGISLRSRMYWTYYMDAGSGSGFVQNLMFWFPELRSIELMTQKAAACKLADARANYEAGLCNLATSCTCRYCDCPQAEQPRTGYCLVALAETILKAALILSNVTVDPNLYPTRLGFDRLYESHIDEKPHDKDTREEREKDLGPIVWVIEPGSEDPILHGIDHRMRLMMDGALGLFTFLREVNNSITCALASGGICAYWKVLGGLSMYDDHGFALGRIHIVPGRIESNGVAFDRVEDWYDNSSLEFSGELGQIFDLEMEFEDCALRMEQSFKTLRGHMGGLGVRNGIVAAVKVEPLEQHPTLKPFTIIETK</sequence>
<dbReference type="Proteomes" id="UP001280581">
    <property type="component" value="Unassembled WGS sequence"/>
</dbReference>
<evidence type="ECO:0000313" key="1">
    <source>
        <dbReference type="EMBL" id="KAK3201086.1"/>
    </source>
</evidence>
<comment type="caution">
    <text evidence="1">The sequence shown here is derived from an EMBL/GenBank/DDBJ whole genome shotgun (WGS) entry which is preliminary data.</text>
</comment>